<accession>A0A0D2K8E6</accession>
<evidence type="ECO:0000259" key="1">
    <source>
        <dbReference type="Pfam" id="PF03109"/>
    </source>
</evidence>
<dbReference type="KEGG" id="mng:MNEG_15555"/>
<protein>
    <submittedName>
        <fullName evidence="2">Putative aarF domain-containing protein kinase 5</fullName>
    </submittedName>
</protein>
<evidence type="ECO:0000313" key="2">
    <source>
        <dbReference type="EMBL" id="KIY92408.1"/>
    </source>
</evidence>
<feature type="domain" description="ABC1 atypical kinase-like" evidence="1">
    <location>
        <begin position="3"/>
        <end position="120"/>
    </location>
</feature>
<keyword evidence="2" id="KW-0418">Kinase</keyword>
<dbReference type="OrthoDB" id="546024at2759"/>
<dbReference type="PANTHER" id="PTHR43173:SF28">
    <property type="entry name" value="AARF DOMAIN CONTAINING KINASE 5"/>
    <property type="match status" value="1"/>
</dbReference>
<gene>
    <name evidence="2" type="ORF">MNEG_15555</name>
</gene>
<dbReference type="InterPro" id="IPR051130">
    <property type="entry name" value="Mito_struct-func_regulator"/>
</dbReference>
<dbReference type="GO" id="GO:0016301">
    <property type="term" value="F:kinase activity"/>
    <property type="evidence" value="ECO:0007669"/>
    <property type="project" value="UniProtKB-KW"/>
</dbReference>
<dbReference type="STRING" id="145388.A0A0D2K8E6"/>
<proteinExistence type="predicted"/>
<evidence type="ECO:0000313" key="3">
    <source>
        <dbReference type="Proteomes" id="UP000054498"/>
    </source>
</evidence>
<dbReference type="SUPFAM" id="SSF56112">
    <property type="entry name" value="Protein kinase-like (PK-like)"/>
    <property type="match status" value="1"/>
</dbReference>
<name>A0A0D2K8E6_9CHLO</name>
<dbReference type="RefSeq" id="XP_013891428.1">
    <property type="nucleotide sequence ID" value="XM_014035974.1"/>
</dbReference>
<dbReference type="GeneID" id="25733228"/>
<reference evidence="2 3" key="1">
    <citation type="journal article" date="2013" name="BMC Genomics">
        <title>Reconstruction of the lipid metabolism for the microalga Monoraphidium neglectum from its genome sequence reveals characteristics suitable for biofuel production.</title>
        <authorList>
            <person name="Bogen C."/>
            <person name="Al-Dilaimi A."/>
            <person name="Albersmeier A."/>
            <person name="Wichmann J."/>
            <person name="Grundmann M."/>
            <person name="Rupp O."/>
            <person name="Lauersen K.J."/>
            <person name="Blifernez-Klassen O."/>
            <person name="Kalinowski J."/>
            <person name="Goesmann A."/>
            <person name="Mussgnug J.H."/>
            <person name="Kruse O."/>
        </authorList>
    </citation>
    <scope>NUCLEOTIDE SEQUENCE [LARGE SCALE GENOMIC DNA]</scope>
    <source>
        <strain evidence="2 3">SAG 48.87</strain>
    </source>
</reference>
<sequence>MAFPEFGFGWLYTELRHKLEEELDFSVEVVHSTRLKALLQGQHGVVVPRIHLPLCTSKVLVMEWISGHKVNDVRALRRARISAHAVGVKVEAAFAEMTFVHGYLHADPHPGNIMVRAKGRRGLGSYVGSGSWQPFEFCRRHTPVLPAARADRGAAGQGAAAGGVHPKASRSGRRACVRAEPPAARGLVVLLDHGCYLKLQEATRRTYCRLWCSLFAGDRAGAAAAAIELGGQRAGQILPIILSQRARTNDG</sequence>
<dbReference type="Pfam" id="PF03109">
    <property type="entry name" value="ABC1"/>
    <property type="match status" value="1"/>
</dbReference>
<dbReference type="PANTHER" id="PTHR43173">
    <property type="entry name" value="ABC1 FAMILY PROTEIN"/>
    <property type="match status" value="1"/>
</dbReference>
<organism evidence="2 3">
    <name type="scientific">Monoraphidium neglectum</name>
    <dbReference type="NCBI Taxonomy" id="145388"/>
    <lineage>
        <taxon>Eukaryota</taxon>
        <taxon>Viridiplantae</taxon>
        <taxon>Chlorophyta</taxon>
        <taxon>core chlorophytes</taxon>
        <taxon>Chlorophyceae</taxon>
        <taxon>CS clade</taxon>
        <taxon>Sphaeropleales</taxon>
        <taxon>Selenastraceae</taxon>
        <taxon>Monoraphidium</taxon>
    </lineage>
</organism>
<dbReference type="InterPro" id="IPR011009">
    <property type="entry name" value="Kinase-like_dom_sf"/>
</dbReference>
<dbReference type="EMBL" id="KK105649">
    <property type="protein sequence ID" value="KIY92408.1"/>
    <property type="molecule type" value="Genomic_DNA"/>
</dbReference>
<keyword evidence="3" id="KW-1185">Reference proteome</keyword>
<keyword evidence="2" id="KW-0808">Transferase</keyword>
<dbReference type="InterPro" id="IPR004147">
    <property type="entry name" value="ABC1_dom"/>
</dbReference>
<dbReference type="Proteomes" id="UP000054498">
    <property type="component" value="Unassembled WGS sequence"/>
</dbReference>
<dbReference type="AlphaFoldDB" id="A0A0D2K8E6"/>